<dbReference type="Pfam" id="PF12089">
    <property type="entry name" value="DUF3566"/>
    <property type="match status" value="1"/>
</dbReference>
<keyword evidence="2" id="KW-0472">Membrane</keyword>
<feature type="transmembrane region" description="Helical" evidence="2">
    <location>
        <begin position="213"/>
        <end position="236"/>
    </location>
</feature>
<feature type="transmembrane region" description="Helical" evidence="2">
    <location>
        <begin position="269"/>
        <end position="296"/>
    </location>
</feature>
<protein>
    <submittedName>
        <fullName evidence="4">DUF3566 domain-containing protein</fullName>
    </submittedName>
</protein>
<evidence type="ECO:0000313" key="4">
    <source>
        <dbReference type="EMBL" id="MEI4271660.1"/>
    </source>
</evidence>
<dbReference type="Proteomes" id="UP001361570">
    <property type="component" value="Unassembled WGS sequence"/>
</dbReference>
<keyword evidence="5" id="KW-1185">Reference proteome</keyword>
<evidence type="ECO:0000259" key="3">
    <source>
        <dbReference type="Pfam" id="PF12089"/>
    </source>
</evidence>
<feature type="compositionally biased region" description="Gly residues" evidence="1">
    <location>
        <begin position="183"/>
        <end position="193"/>
    </location>
</feature>
<dbReference type="EMBL" id="JBAPLU010000006">
    <property type="protein sequence ID" value="MEI4271660.1"/>
    <property type="molecule type" value="Genomic_DNA"/>
</dbReference>
<gene>
    <name evidence="4" type="ORF">TEK04_07975</name>
</gene>
<sequence length="314" mass="31300">MSDRTQGSVRTEDGSSDEDPQTAAIPSEEPAAGKPAAQPSAASGSKPATAPGWGGATPAGSRQAAPKQSGNPQPAQKQATPQQPAAKQAAPKQGAPKQAPTKQAPTKQPTGQAAPQQVPPAQPAPAGGARPASAPAGSRSANRDAAGAPRQPGSRPPAAVRPGEAPTRTTAAEGERSGERSGGRGVRAPGGGKGPRRARLQLRHVDTWSALKISLVLAIALFFVWMVAVGVLYGVLNGLGVFTTLNDLIGQLGSSASGSGGGEVITPGIVFGGAAVIGAVNIVLFTALCTVGTFVYNLCADLVGGLEVTLSERD</sequence>
<evidence type="ECO:0000256" key="2">
    <source>
        <dbReference type="SAM" id="Phobius"/>
    </source>
</evidence>
<comment type="caution">
    <text evidence="4">The sequence shown here is derived from an EMBL/GenBank/DDBJ whole genome shotgun (WGS) entry which is preliminary data.</text>
</comment>
<evidence type="ECO:0000256" key="1">
    <source>
        <dbReference type="SAM" id="MobiDB-lite"/>
    </source>
</evidence>
<dbReference type="InterPro" id="IPR021949">
    <property type="entry name" value="DUF3566_TM"/>
</dbReference>
<proteinExistence type="predicted"/>
<dbReference type="RefSeq" id="WP_336403795.1">
    <property type="nucleotide sequence ID" value="NZ_JBAPLU010000006.1"/>
</dbReference>
<keyword evidence="2" id="KW-0812">Transmembrane</keyword>
<accession>A0ABU8DS29</accession>
<feature type="compositionally biased region" description="Low complexity" evidence="1">
    <location>
        <begin position="72"/>
        <end position="116"/>
    </location>
</feature>
<feature type="domain" description="DUF3566" evidence="3">
    <location>
        <begin position="195"/>
        <end position="312"/>
    </location>
</feature>
<feature type="compositionally biased region" description="Low complexity" evidence="1">
    <location>
        <begin position="124"/>
        <end position="140"/>
    </location>
</feature>
<name>A0ABU8DS29_9ACTN</name>
<keyword evidence="2" id="KW-1133">Transmembrane helix</keyword>
<evidence type="ECO:0000313" key="5">
    <source>
        <dbReference type="Proteomes" id="UP001361570"/>
    </source>
</evidence>
<reference evidence="4 5" key="1">
    <citation type="submission" date="2024-03" db="EMBL/GenBank/DDBJ databases">
        <title>Draft genome sequence of Klenkia sp. LSe6-5.</title>
        <authorList>
            <person name="Duangmal K."/>
            <person name="Chantavorakit T."/>
        </authorList>
    </citation>
    <scope>NUCLEOTIDE SEQUENCE [LARGE SCALE GENOMIC DNA]</scope>
    <source>
        <strain evidence="4 5">LSe6-5</strain>
    </source>
</reference>
<organism evidence="4 5">
    <name type="scientific">Klenkia sesuvii</name>
    <dbReference type="NCBI Taxonomy" id="3103137"/>
    <lineage>
        <taxon>Bacteria</taxon>
        <taxon>Bacillati</taxon>
        <taxon>Actinomycetota</taxon>
        <taxon>Actinomycetes</taxon>
        <taxon>Geodermatophilales</taxon>
        <taxon>Geodermatophilaceae</taxon>
        <taxon>Klenkia</taxon>
    </lineage>
</organism>
<feature type="region of interest" description="Disordered" evidence="1">
    <location>
        <begin position="1"/>
        <end position="198"/>
    </location>
</feature>
<feature type="compositionally biased region" description="Low complexity" evidence="1">
    <location>
        <begin position="30"/>
        <end position="51"/>
    </location>
</feature>
<feature type="compositionally biased region" description="Basic and acidic residues" evidence="1">
    <location>
        <begin position="173"/>
        <end position="182"/>
    </location>
</feature>